<gene>
    <name evidence="1" type="ORF">CesoFtcFv8_023569</name>
</gene>
<accession>A0AAN8B8N6</accession>
<keyword evidence="2" id="KW-1185">Reference proteome</keyword>
<reference evidence="1 2" key="1">
    <citation type="journal article" date="2023" name="Mol. Biol. Evol.">
        <title>Genomics of Secondarily Temperate Adaptation in the Only Non-Antarctic Icefish.</title>
        <authorList>
            <person name="Rivera-Colon A.G."/>
            <person name="Rayamajhi N."/>
            <person name="Minhas B.F."/>
            <person name="Madrigal G."/>
            <person name="Bilyk K.T."/>
            <person name="Yoon V."/>
            <person name="Hune M."/>
            <person name="Gregory S."/>
            <person name="Cheng C.H.C."/>
            <person name="Catchen J.M."/>
        </authorList>
    </citation>
    <scope>NUCLEOTIDE SEQUENCE [LARGE SCALE GENOMIC DNA]</scope>
    <source>
        <strain evidence="1">JC2023a</strain>
    </source>
</reference>
<dbReference type="EMBL" id="JAULUE010002064">
    <property type="protein sequence ID" value="KAK5880555.1"/>
    <property type="molecule type" value="Genomic_DNA"/>
</dbReference>
<evidence type="ECO:0000313" key="1">
    <source>
        <dbReference type="EMBL" id="KAK5880555.1"/>
    </source>
</evidence>
<proteinExistence type="predicted"/>
<name>A0AAN8B8N6_9TELE</name>
<dbReference type="Proteomes" id="UP001335648">
    <property type="component" value="Unassembled WGS sequence"/>
</dbReference>
<comment type="caution">
    <text evidence="1">The sequence shown here is derived from an EMBL/GenBank/DDBJ whole genome shotgun (WGS) entry which is preliminary data.</text>
</comment>
<protein>
    <submittedName>
        <fullName evidence="1">Uncharacterized protein</fullName>
    </submittedName>
</protein>
<organism evidence="1 2">
    <name type="scientific">Champsocephalus esox</name>
    <name type="common">pike icefish</name>
    <dbReference type="NCBI Taxonomy" id="159716"/>
    <lineage>
        <taxon>Eukaryota</taxon>
        <taxon>Metazoa</taxon>
        <taxon>Chordata</taxon>
        <taxon>Craniata</taxon>
        <taxon>Vertebrata</taxon>
        <taxon>Euteleostomi</taxon>
        <taxon>Actinopterygii</taxon>
        <taxon>Neopterygii</taxon>
        <taxon>Teleostei</taxon>
        <taxon>Neoteleostei</taxon>
        <taxon>Acanthomorphata</taxon>
        <taxon>Eupercaria</taxon>
        <taxon>Perciformes</taxon>
        <taxon>Notothenioidei</taxon>
        <taxon>Channichthyidae</taxon>
        <taxon>Champsocephalus</taxon>
    </lineage>
</organism>
<evidence type="ECO:0000313" key="2">
    <source>
        <dbReference type="Proteomes" id="UP001335648"/>
    </source>
</evidence>
<dbReference type="AlphaFoldDB" id="A0AAN8B8N6"/>
<sequence>MVANHFEAVYSKPVISALAVLKQWSVKQQSFTCGLVKKCSCTGVSVREEKRVGGHPVRPAQVVWRGLIVVGVEAVGVEVPTSCPSPRAAL</sequence>